<dbReference type="Pfam" id="PF10087">
    <property type="entry name" value="DUF2325"/>
    <property type="match status" value="1"/>
</dbReference>
<protein>
    <recommendedName>
        <fullName evidence="5">DUF2325 domain-containing protein</fullName>
    </recommendedName>
</protein>
<evidence type="ECO:0000256" key="1">
    <source>
        <dbReference type="ARBA" id="ARBA00007189"/>
    </source>
</evidence>
<feature type="coiled-coil region" evidence="2">
    <location>
        <begin position="170"/>
        <end position="257"/>
    </location>
</feature>
<organism evidence="3 4">
    <name type="scientific">Methylobacterium jeotgali</name>
    <dbReference type="NCBI Taxonomy" id="381630"/>
    <lineage>
        <taxon>Bacteria</taxon>
        <taxon>Pseudomonadati</taxon>
        <taxon>Pseudomonadota</taxon>
        <taxon>Alphaproteobacteria</taxon>
        <taxon>Hyphomicrobiales</taxon>
        <taxon>Methylobacteriaceae</taxon>
        <taxon>Methylobacterium</taxon>
    </lineage>
</organism>
<comment type="similarity">
    <text evidence="1">Belongs to the UPF0751 family.</text>
</comment>
<evidence type="ECO:0008006" key="5">
    <source>
        <dbReference type="Google" id="ProtNLM"/>
    </source>
</evidence>
<dbReference type="EMBL" id="BPQR01000049">
    <property type="protein sequence ID" value="GJE07656.1"/>
    <property type="molecule type" value="Genomic_DNA"/>
</dbReference>
<reference evidence="3" key="2">
    <citation type="submission" date="2021-08" db="EMBL/GenBank/DDBJ databases">
        <authorList>
            <person name="Tani A."/>
            <person name="Ola A."/>
            <person name="Ogura Y."/>
            <person name="Katsura K."/>
            <person name="Hayashi T."/>
        </authorList>
    </citation>
    <scope>NUCLEOTIDE SEQUENCE</scope>
    <source>
        <strain evidence="3">LMG 23639</strain>
    </source>
</reference>
<dbReference type="RefSeq" id="WP_238276945.1">
    <property type="nucleotide sequence ID" value="NZ_BPQR01000049.1"/>
</dbReference>
<evidence type="ECO:0000256" key="2">
    <source>
        <dbReference type="SAM" id="Coils"/>
    </source>
</evidence>
<comment type="caution">
    <text evidence="3">The sequence shown here is derived from an EMBL/GenBank/DDBJ whole genome shotgun (WGS) entry which is preliminary data.</text>
</comment>
<dbReference type="Proteomes" id="UP001055102">
    <property type="component" value="Unassembled WGS sequence"/>
</dbReference>
<name>A0ABQ4T192_9HYPH</name>
<proteinExistence type="inferred from homology"/>
<sequence>MTQSAYFEGPALRALAAGRGQPAFAKPVEPAGNQRDRIWELAETLHCSIVGTCLTTAEARSLLAKLGVPNARGMSEHHLHGQVVHVAGRKDGGGKLLQKALDRCHRAEIRRFEQATTAAEVRALWRESLERGAIPGAYWAAMTHPATDWALVQDIFGEVHMLSHLVGQSNRADIRRLRQLEENLAQAHETIAAQGERIRTLSEERDGLSARERSAERERSVAAIVTAEPLPAEAETIRSLRARLAREQAHAEALEEKLAVSSAASARLSAALATETDRRRALETEIAGLETFLAEPEDEAAASAPDRDALAGRTLLYVGGRPRHVAKLRGLTEELGGRLLSHDGGIEDAMPLLAGLVGQSDLVLFPVDCVSHEATGLVKRHCEARAVPFKALRSASLASFLHALSEGVRAPA</sequence>
<keyword evidence="2" id="KW-0175">Coiled coil</keyword>
<keyword evidence="4" id="KW-1185">Reference proteome</keyword>
<dbReference type="InterPro" id="IPR016772">
    <property type="entry name" value="UCP020408"/>
</dbReference>
<evidence type="ECO:0000313" key="4">
    <source>
        <dbReference type="Proteomes" id="UP001055102"/>
    </source>
</evidence>
<reference evidence="3" key="1">
    <citation type="journal article" date="2021" name="Front. Microbiol.">
        <title>Comprehensive Comparative Genomics and Phenotyping of Methylobacterium Species.</title>
        <authorList>
            <person name="Alessa O."/>
            <person name="Ogura Y."/>
            <person name="Fujitani Y."/>
            <person name="Takami H."/>
            <person name="Hayashi T."/>
            <person name="Sahin N."/>
            <person name="Tani A."/>
        </authorList>
    </citation>
    <scope>NUCLEOTIDE SEQUENCE</scope>
    <source>
        <strain evidence="3">LMG 23639</strain>
    </source>
</reference>
<gene>
    <name evidence="3" type="ORF">AOPFMNJM_2985</name>
</gene>
<evidence type="ECO:0000313" key="3">
    <source>
        <dbReference type="EMBL" id="GJE07656.1"/>
    </source>
</evidence>
<accession>A0ABQ4T192</accession>